<comment type="caution">
    <text evidence="2">The sequence shown here is derived from an EMBL/GenBank/DDBJ whole genome shotgun (WGS) entry which is preliminary data.</text>
</comment>
<accession>A0A916PG11</accession>
<protein>
    <submittedName>
        <fullName evidence="2">Uncharacterized protein</fullName>
    </submittedName>
</protein>
<evidence type="ECO:0000313" key="3">
    <source>
        <dbReference type="Proteomes" id="UP000039021"/>
    </source>
</evidence>
<organism evidence="2 3">
    <name type="scientific">Mycobacterium tuberculosis</name>
    <dbReference type="NCBI Taxonomy" id="1773"/>
    <lineage>
        <taxon>Bacteria</taxon>
        <taxon>Bacillati</taxon>
        <taxon>Actinomycetota</taxon>
        <taxon>Actinomycetes</taxon>
        <taxon>Mycobacteriales</taxon>
        <taxon>Mycobacteriaceae</taxon>
        <taxon>Mycobacterium</taxon>
        <taxon>Mycobacterium tuberculosis complex</taxon>
    </lineage>
</organism>
<name>A0A916PG11_MYCTX</name>
<dbReference type="EMBL" id="CSBK01000165">
    <property type="protein sequence ID" value="COX04081.1"/>
    <property type="molecule type" value="Genomic_DNA"/>
</dbReference>
<evidence type="ECO:0000256" key="1">
    <source>
        <dbReference type="SAM" id="MobiDB-lite"/>
    </source>
</evidence>
<dbReference type="Proteomes" id="UP000039021">
    <property type="component" value="Unassembled WGS sequence"/>
</dbReference>
<proteinExistence type="predicted"/>
<dbReference type="AlphaFoldDB" id="A0A916PG11"/>
<sequence length="32" mass="3381">MFGGDDTGKAPQETLAQRGRGDRFVNSAGEDP</sequence>
<evidence type="ECO:0000313" key="2">
    <source>
        <dbReference type="EMBL" id="COX04081.1"/>
    </source>
</evidence>
<reference evidence="3" key="1">
    <citation type="submission" date="2015-03" db="EMBL/GenBank/DDBJ databases">
        <authorList>
            <consortium name="Pathogen Informatics"/>
        </authorList>
    </citation>
    <scope>NUCLEOTIDE SEQUENCE [LARGE SCALE GENOMIC DNA]</scope>
    <source>
        <strain evidence="3">N09902308</strain>
    </source>
</reference>
<feature type="region of interest" description="Disordered" evidence="1">
    <location>
        <begin position="1"/>
        <end position="32"/>
    </location>
</feature>
<gene>
    <name evidence="2" type="ORF">ERS007739_00559</name>
</gene>